<dbReference type="Pfam" id="PF21010">
    <property type="entry name" value="HA2_C"/>
    <property type="match status" value="1"/>
</dbReference>
<dbReference type="SMART" id="SM00847">
    <property type="entry name" value="HA2"/>
    <property type="match status" value="1"/>
</dbReference>
<dbReference type="InterPro" id="IPR001650">
    <property type="entry name" value="Helicase_C-like"/>
</dbReference>
<comment type="catalytic activity">
    <reaction evidence="7">
        <text>ATP + H2O = ADP + phosphate + H(+)</text>
        <dbReference type="Rhea" id="RHEA:13065"/>
        <dbReference type="ChEBI" id="CHEBI:15377"/>
        <dbReference type="ChEBI" id="CHEBI:15378"/>
        <dbReference type="ChEBI" id="CHEBI:30616"/>
        <dbReference type="ChEBI" id="CHEBI:43474"/>
        <dbReference type="ChEBI" id="CHEBI:456216"/>
        <dbReference type="EC" id="3.6.4.13"/>
    </reaction>
</comment>
<feature type="region of interest" description="Disordered" evidence="8">
    <location>
        <begin position="206"/>
        <end position="227"/>
    </location>
</feature>
<dbReference type="CDD" id="cd18791">
    <property type="entry name" value="SF2_C_RHA"/>
    <property type="match status" value="1"/>
</dbReference>
<feature type="region of interest" description="Disordered" evidence="8">
    <location>
        <begin position="1"/>
        <end position="61"/>
    </location>
</feature>
<dbReference type="EMBL" id="KN840602">
    <property type="protein sequence ID" value="KIP03746.1"/>
    <property type="molecule type" value="Genomic_DNA"/>
</dbReference>
<organism evidence="11 12">
    <name type="scientific">Phlebiopsis gigantea (strain 11061_1 CR5-6)</name>
    <name type="common">White-rot fungus</name>
    <name type="synonym">Peniophora gigantea</name>
    <dbReference type="NCBI Taxonomy" id="745531"/>
    <lineage>
        <taxon>Eukaryota</taxon>
        <taxon>Fungi</taxon>
        <taxon>Dikarya</taxon>
        <taxon>Basidiomycota</taxon>
        <taxon>Agaricomycotina</taxon>
        <taxon>Agaricomycetes</taxon>
        <taxon>Polyporales</taxon>
        <taxon>Phanerochaetaceae</taxon>
        <taxon>Phlebiopsis</taxon>
    </lineage>
</organism>
<dbReference type="FunFam" id="3.40.50.300:FF:000578">
    <property type="entry name" value="probable ATP-dependent RNA helicase DHX35"/>
    <property type="match status" value="1"/>
</dbReference>
<dbReference type="GO" id="GO:0005730">
    <property type="term" value="C:nucleolus"/>
    <property type="evidence" value="ECO:0007669"/>
    <property type="project" value="UniProtKB-ARBA"/>
</dbReference>
<feature type="compositionally biased region" description="Basic and acidic residues" evidence="8">
    <location>
        <begin position="212"/>
        <end position="223"/>
    </location>
</feature>
<sequence>MDDSGDENDSPRKDSVQSLTAKLDAQTLTPLRPKKKLKVANVHPTGPGSSKQAAIQEQRKQLPISRGRNAIIKEIRENDVTVLVGETGSGKTTQIPQYLLDSGLARNGMIAVTQPRRVAATSLASRVALETQSNLGSLVGYSVRFSDCSSEKTKIKFVTDGMLMRELLGDPELERYSVVVVDEAHERTLRTDVVLARLKEILKKRNSSQTDVKGKGKGKEREASGPTNPLRVVIMSATLDAEKFSSFFGNAKILYVQGRQHPVAIYHTAAPQPDYVDAALRTVFQIHTDQPPGDILVFLPGQEDIESLDKSIQLYAKRLPPDTHNILTCPLYASLPPAHQQQIFLPSPKGTRKVILATNIAETSVTIPGVRYVIDSGKCKEKRWVGRGIGGGFDTLLTRDITKSSAWQRTGRAGREAAGSCFRLYTEEAFNALPLSAEPEIQRCSLTSSMLQLKCLDQNLEDMEFMESPDMDGVAQALTTLYLLGALDDKKKLTPLGRQMAYFPLEPPLARALLASQEFGCTSEVLSIVSILSSSSKLFVDTSDTRDAARDANSKFRHISGDHLTMLNVVRAYEEVLQSEGGADGKKAPKAALKDWCMRQYVSHRCLTEAFEIRAQLRDLCEKQKIDWKVSCGDKRGEEQAILRSLVRGLVQNTAFLQPDGRYKQVMGRSIIKIHPGSSLCDKKVPAVVYDELVYTTQVYARGVSAITRNYIAEVPVTNHRGS</sequence>
<comment type="similarity">
    <text evidence="1">Belongs to the DEAD box helicase family. DEAH subfamily.</text>
</comment>
<evidence type="ECO:0000256" key="4">
    <source>
        <dbReference type="ARBA" id="ARBA00022801"/>
    </source>
</evidence>
<dbReference type="EC" id="3.6.4.13" evidence="2"/>
<dbReference type="GO" id="GO:0045943">
    <property type="term" value="P:positive regulation of transcription by RNA polymerase I"/>
    <property type="evidence" value="ECO:0007669"/>
    <property type="project" value="TreeGrafter"/>
</dbReference>
<evidence type="ECO:0000256" key="8">
    <source>
        <dbReference type="SAM" id="MobiDB-lite"/>
    </source>
</evidence>
<gene>
    <name evidence="11" type="ORF">PHLGIDRAFT_110455</name>
</gene>
<dbReference type="PROSITE" id="PS51194">
    <property type="entry name" value="HELICASE_CTER"/>
    <property type="match status" value="1"/>
</dbReference>
<dbReference type="InterPro" id="IPR014001">
    <property type="entry name" value="Helicase_ATP-bd"/>
</dbReference>
<dbReference type="InterPro" id="IPR048333">
    <property type="entry name" value="HA2_WH"/>
</dbReference>
<evidence type="ECO:0000313" key="12">
    <source>
        <dbReference type="Proteomes" id="UP000053257"/>
    </source>
</evidence>
<dbReference type="Pfam" id="PF07717">
    <property type="entry name" value="OB_NTP_bind"/>
    <property type="match status" value="1"/>
</dbReference>
<dbReference type="PROSITE" id="PS00690">
    <property type="entry name" value="DEAH_ATP_HELICASE"/>
    <property type="match status" value="1"/>
</dbReference>
<evidence type="ECO:0000256" key="6">
    <source>
        <dbReference type="ARBA" id="ARBA00022840"/>
    </source>
</evidence>
<feature type="domain" description="Helicase C-terminal" evidence="10">
    <location>
        <begin position="279"/>
        <end position="457"/>
    </location>
</feature>
<dbReference type="HOGENOM" id="CLU_001832_5_11_1"/>
<proteinExistence type="inferred from homology"/>
<keyword evidence="6" id="KW-0067">ATP-binding</keyword>
<keyword evidence="12" id="KW-1185">Reference proteome</keyword>
<keyword evidence="4" id="KW-0378">Hydrolase</keyword>
<dbReference type="FunFam" id="3.40.50.300:FF:000145">
    <property type="entry name" value="probable ATP-dependent RNA helicase DHX40"/>
    <property type="match status" value="1"/>
</dbReference>
<dbReference type="GO" id="GO:0003725">
    <property type="term" value="F:double-stranded RNA binding"/>
    <property type="evidence" value="ECO:0007669"/>
    <property type="project" value="TreeGrafter"/>
</dbReference>
<dbReference type="PANTHER" id="PTHR18934:SF118">
    <property type="entry name" value="ATP-DEPENDENT RNA HELICASE DHX33"/>
    <property type="match status" value="1"/>
</dbReference>
<dbReference type="PROSITE" id="PS51192">
    <property type="entry name" value="HELICASE_ATP_BIND_1"/>
    <property type="match status" value="1"/>
</dbReference>
<dbReference type="GO" id="GO:0003724">
    <property type="term" value="F:RNA helicase activity"/>
    <property type="evidence" value="ECO:0007669"/>
    <property type="project" value="UniProtKB-EC"/>
</dbReference>
<name>A0A0C3RT47_PHLG1</name>
<reference evidence="11 12" key="1">
    <citation type="journal article" date="2014" name="PLoS Genet.">
        <title>Analysis of the Phlebiopsis gigantea genome, transcriptome and secretome provides insight into its pioneer colonization strategies of wood.</title>
        <authorList>
            <person name="Hori C."/>
            <person name="Ishida T."/>
            <person name="Igarashi K."/>
            <person name="Samejima M."/>
            <person name="Suzuki H."/>
            <person name="Master E."/>
            <person name="Ferreira P."/>
            <person name="Ruiz-Duenas F.J."/>
            <person name="Held B."/>
            <person name="Canessa P."/>
            <person name="Larrondo L.F."/>
            <person name="Schmoll M."/>
            <person name="Druzhinina I.S."/>
            <person name="Kubicek C.P."/>
            <person name="Gaskell J.A."/>
            <person name="Kersten P."/>
            <person name="St John F."/>
            <person name="Glasner J."/>
            <person name="Sabat G."/>
            <person name="Splinter BonDurant S."/>
            <person name="Syed K."/>
            <person name="Yadav J."/>
            <person name="Mgbeahuruike A.C."/>
            <person name="Kovalchuk A."/>
            <person name="Asiegbu F.O."/>
            <person name="Lackner G."/>
            <person name="Hoffmeister D."/>
            <person name="Rencoret J."/>
            <person name="Gutierrez A."/>
            <person name="Sun H."/>
            <person name="Lindquist E."/>
            <person name="Barry K."/>
            <person name="Riley R."/>
            <person name="Grigoriev I.V."/>
            <person name="Henrissat B."/>
            <person name="Kues U."/>
            <person name="Berka R.M."/>
            <person name="Martinez A.T."/>
            <person name="Covert S.F."/>
            <person name="Blanchette R.A."/>
            <person name="Cullen D."/>
        </authorList>
    </citation>
    <scope>NUCLEOTIDE SEQUENCE [LARGE SCALE GENOMIC DNA]</scope>
    <source>
        <strain evidence="11 12">11061_1 CR5-6</strain>
    </source>
</reference>
<evidence type="ECO:0000256" key="7">
    <source>
        <dbReference type="ARBA" id="ARBA00047984"/>
    </source>
</evidence>
<dbReference type="SMART" id="SM00490">
    <property type="entry name" value="HELICc"/>
    <property type="match status" value="1"/>
</dbReference>
<protein>
    <recommendedName>
        <fullName evidence="2">RNA helicase</fullName>
        <ecNumber evidence="2">3.6.4.13</ecNumber>
    </recommendedName>
</protein>
<dbReference type="OrthoDB" id="10253254at2759"/>
<accession>A0A0C3RT47</accession>
<keyword evidence="3" id="KW-0547">Nucleotide-binding</keyword>
<dbReference type="SMART" id="SM00487">
    <property type="entry name" value="DEXDc"/>
    <property type="match status" value="1"/>
</dbReference>
<dbReference type="PANTHER" id="PTHR18934">
    <property type="entry name" value="ATP-DEPENDENT RNA HELICASE"/>
    <property type="match status" value="1"/>
</dbReference>
<dbReference type="InterPro" id="IPR011709">
    <property type="entry name" value="DEAD-box_helicase_OB_fold"/>
</dbReference>
<feature type="domain" description="Helicase ATP-binding" evidence="9">
    <location>
        <begin position="72"/>
        <end position="257"/>
    </location>
</feature>
<evidence type="ECO:0000259" key="9">
    <source>
        <dbReference type="PROSITE" id="PS51192"/>
    </source>
</evidence>
<dbReference type="InterPro" id="IPR027417">
    <property type="entry name" value="P-loop_NTPase"/>
</dbReference>
<dbReference type="AlphaFoldDB" id="A0A0C3RT47"/>
<evidence type="ECO:0000313" key="11">
    <source>
        <dbReference type="EMBL" id="KIP03746.1"/>
    </source>
</evidence>
<evidence type="ECO:0000256" key="2">
    <source>
        <dbReference type="ARBA" id="ARBA00012552"/>
    </source>
</evidence>
<evidence type="ECO:0000256" key="1">
    <source>
        <dbReference type="ARBA" id="ARBA00008792"/>
    </source>
</evidence>
<dbReference type="Gene3D" id="1.20.120.1080">
    <property type="match status" value="1"/>
</dbReference>
<evidence type="ECO:0000259" key="10">
    <source>
        <dbReference type="PROSITE" id="PS51194"/>
    </source>
</evidence>
<dbReference type="InterPro" id="IPR007502">
    <property type="entry name" value="Helicase-assoc_dom"/>
</dbReference>
<dbReference type="Pfam" id="PF00271">
    <property type="entry name" value="Helicase_C"/>
    <property type="match status" value="1"/>
</dbReference>
<dbReference type="SUPFAM" id="SSF52540">
    <property type="entry name" value="P-loop containing nucleoside triphosphate hydrolases"/>
    <property type="match status" value="1"/>
</dbReference>
<dbReference type="Pfam" id="PF04408">
    <property type="entry name" value="WHD_HA2"/>
    <property type="match status" value="1"/>
</dbReference>
<dbReference type="GO" id="GO:0005524">
    <property type="term" value="F:ATP binding"/>
    <property type="evidence" value="ECO:0007669"/>
    <property type="project" value="UniProtKB-KW"/>
</dbReference>
<evidence type="ECO:0000256" key="5">
    <source>
        <dbReference type="ARBA" id="ARBA00022806"/>
    </source>
</evidence>
<dbReference type="GO" id="GO:1990904">
    <property type="term" value="C:ribonucleoprotein complex"/>
    <property type="evidence" value="ECO:0007669"/>
    <property type="project" value="UniProtKB-ARBA"/>
</dbReference>
<dbReference type="Gene3D" id="3.40.50.300">
    <property type="entry name" value="P-loop containing nucleotide triphosphate hydrolases"/>
    <property type="match status" value="2"/>
</dbReference>
<dbReference type="GO" id="GO:0016787">
    <property type="term" value="F:hydrolase activity"/>
    <property type="evidence" value="ECO:0007669"/>
    <property type="project" value="UniProtKB-KW"/>
</dbReference>
<dbReference type="Pfam" id="PF00270">
    <property type="entry name" value="DEAD"/>
    <property type="match status" value="1"/>
</dbReference>
<dbReference type="InterPro" id="IPR011545">
    <property type="entry name" value="DEAD/DEAH_box_helicase_dom"/>
</dbReference>
<keyword evidence="5" id="KW-0347">Helicase</keyword>
<evidence type="ECO:0000256" key="3">
    <source>
        <dbReference type="ARBA" id="ARBA00022741"/>
    </source>
</evidence>
<dbReference type="STRING" id="745531.A0A0C3RT47"/>
<dbReference type="InterPro" id="IPR002464">
    <property type="entry name" value="DNA/RNA_helicase_DEAH_CS"/>
</dbReference>
<dbReference type="Proteomes" id="UP000053257">
    <property type="component" value="Unassembled WGS sequence"/>
</dbReference>